<dbReference type="Pfam" id="PF00379">
    <property type="entry name" value="Chitin_bind_4"/>
    <property type="match status" value="1"/>
</dbReference>
<keyword evidence="1 2" id="KW-0193">Cuticle</keyword>
<protein>
    <submittedName>
        <fullName evidence="5">Pupal cuticle protein 20</fullName>
    </submittedName>
</protein>
<sequence>MDRTAYFIKRGKEAAPQTIAVKMQRHTGVLLLLCLSYVAAKPAGYPRTQPPAPNTPSANYLPQSPPKPPSNSYGPPKAGNGSPPKPPSNSYGPPKAGNGSPPKPPSNSYGPPKAGNGSPPKPNAYLPPANGNGGGGAGGTGAIEIIPIIKLESKVNTDGSYKYEYETGNGIMVEEMGYLKNAGVEGSEAQTAEGFFSYTSPEGQPIMVTYIADEFGFQPQGDHLPTPPPIPIEIEEALAKLAASGGCHDCDDNQASDGGGSANGGYVY</sequence>
<dbReference type="PROSITE" id="PS00233">
    <property type="entry name" value="CHIT_BIND_RR_1"/>
    <property type="match status" value="1"/>
</dbReference>
<reference evidence="5" key="1">
    <citation type="submission" date="2025-08" db="UniProtKB">
        <authorList>
            <consortium name="RefSeq"/>
        </authorList>
    </citation>
    <scope>IDENTIFICATION</scope>
    <source>
        <strain evidence="5">11010-0011.00</strain>
        <tissue evidence="5">Whole body</tissue>
    </source>
</reference>
<dbReference type="GO" id="GO:0008010">
    <property type="term" value="F:structural constituent of chitin-based larval cuticle"/>
    <property type="evidence" value="ECO:0007669"/>
    <property type="project" value="TreeGrafter"/>
</dbReference>
<evidence type="ECO:0000256" key="1">
    <source>
        <dbReference type="ARBA" id="ARBA00022460"/>
    </source>
</evidence>
<dbReference type="GO" id="GO:0062129">
    <property type="term" value="C:chitin-based extracellular matrix"/>
    <property type="evidence" value="ECO:0007669"/>
    <property type="project" value="TreeGrafter"/>
</dbReference>
<dbReference type="Proteomes" id="UP000504634">
    <property type="component" value="Unplaced"/>
</dbReference>
<evidence type="ECO:0000256" key="2">
    <source>
        <dbReference type="PROSITE-ProRule" id="PRU00497"/>
    </source>
</evidence>
<dbReference type="InterPro" id="IPR000618">
    <property type="entry name" value="Insect_cuticle"/>
</dbReference>
<dbReference type="PRINTS" id="PR00947">
    <property type="entry name" value="CUTICLE"/>
</dbReference>
<accession>A0A6J2UEC3</accession>
<evidence type="ECO:0000256" key="3">
    <source>
        <dbReference type="SAM" id="MobiDB-lite"/>
    </source>
</evidence>
<feature type="region of interest" description="Disordered" evidence="3">
    <location>
        <begin position="46"/>
        <end position="132"/>
    </location>
</feature>
<dbReference type="PANTHER" id="PTHR10380:SF173">
    <property type="entry name" value="CUTICULAR PROTEIN 47EF, ISOFORM C-RELATED"/>
    <property type="match status" value="1"/>
</dbReference>
<dbReference type="CTD" id="38712"/>
<proteinExistence type="predicted"/>
<dbReference type="PROSITE" id="PS51155">
    <property type="entry name" value="CHIT_BIND_RR_2"/>
    <property type="match status" value="1"/>
</dbReference>
<keyword evidence="4" id="KW-1185">Reference proteome</keyword>
<dbReference type="InterPro" id="IPR031311">
    <property type="entry name" value="CHIT_BIND_RR_consensus"/>
</dbReference>
<name>A0A6J2UEC3_DROLE</name>
<dbReference type="GeneID" id="115632680"/>
<dbReference type="RefSeq" id="XP_030385773.1">
    <property type="nucleotide sequence ID" value="XM_030529913.1"/>
</dbReference>
<dbReference type="OrthoDB" id="6372059at2759"/>
<gene>
    <name evidence="5" type="primary">LOC115632680</name>
</gene>
<feature type="compositionally biased region" description="Low complexity" evidence="3">
    <location>
        <begin position="70"/>
        <end position="113"/>
    </location>
</feature>
<evidence type="ECO:0000313" key="5">
    <source>
        <dbReference type="RefSeq" id="XP_030385773.1"/>
    </source>
</evidence>
<organism evidence="4 5">
    <name type="scientific">Drosophila lebanonensis</name>
    <name type="common">Fruit fly</name>
    <name type="synonym">Scaptodrosophila lebanonensis</name>
    <dbReference type="NCBI Taxonomy" id="7225"/>
    <lineage>
        <taxon>Eukaryota</taxon>
        <taxon>Metazoa</taxon>
        <taxon>Ecdysozoa</taxon>
        <taxon>Arthropoda</taxon>
        <taxon>Hexapoda</taxon>
        <taxon>Insecta</taxon>
        <taxon>Pterygota</taxon>
        <taxon>Neoptera</taxon>
        <taxon>Endopterygota</taxon>
        <taxon>Diptera</taxon>
        <taxon>Brachycera</taxon>
        <taxon>Muscomorpha</taxon>
        <taxon>Ephydroidea</taxon>
        <taxon>Drosophilidae</taxon>
        <taxon>Scaptodrosophila</taxon>
    </lineage>
</organism>
<dbReference type="PANTHER" id="PTHR10380">
    <property type="entry name" value="CUTICLE PROTEIN"/>
    <property type="match status" value="1"/>
</dbReference>
<dbReference type="InterPro" id="IPR050468">
    <property type="entry name" value="Cuticle_Struct_Prot"/>
</dbReference>
<dbReference type="AlphaFoldDB" id="A0A6J2UEC3"/>
<evidence type="ECO:0000313" key="4">
    <source>
        <dbReference type="Proteomes" id="UP000504634"/>
    </source>
</evidence>